<keyword evidence="1" id="KW-1133">Transmembrane helix</keyword>
<protein>
    <submittedName>
        <fullName evidence="2">Uncharacterized protein</fullName>
    </submittedName>
</protein>
<organism evidence="2">
    <name type="scientific">Candidatus Enterococcus clewellii</name>
    <dbReference type="NCBI Taxonomy" id="1834193"/>
    <lineage>
        <taxon>Bacteria</taxon>
        <taxon>Bacillati</taxon>
        <taxon>Bacillota</taxon>
        <taxon>Bacilli</taxon>
        <taxon>Lactobacillales</taxon>
        <taxon>Enterococcaceae</taxon>
        <taxon>Enterococcus</taxon>
    </lineage>
</organism>
<proteinExistence type="predicted"/>
<dbReference type="EMBL" id="NGMM01000001">
    <property type="protein sequence ID" value="OTP18320.1"/>
    <property type="molecule type" value="Genomic_DNA"/>
</dbReference>
<feature type="transmembrane region" description="Helical" evidence="1">
    <location>
        <begin position="166"/>
        <end position="185"/>
    </location>
</feature>
<evidence type="ECO:0000313" key="2">
    <source>
        <dbReference type="EMBL" id="OTP18320.1"/>
    </source>
</evidence>
<dbReference type="AlphaFoldDB" id="A0A242KCP6"/>
<dbReference type="Proteomes" id="UP000195141">
    <property type="component" value="Chromosome"/>
</dbReference>
<feature type="transmembrane region" description="Helical" evidence="1">
    <location>
        <begin position="82"/>
        <end position="110"/>
    </location>
</feature>
<feature type="transmembrane region" description="Helical" evidence="1">
    <location>
        <begin position="15"/>
        <end position="35"/>
    </location>
</feature>
<dbReference type="EMBL" id="CP147247">
    <property type="protein sequence ID" value="WYJ88366.1"/>
    <property type="molecule type" value="Genomic_DNA"/>
</dbReference>
<accession>A0A242KCP6</accession>
<evidence type="ECO:0000313" key="3">
    <source>
        <dbReference type="EMBL" id="WYJ88366.1"/>
    </source>
</evidence>
<feature type="transmembrane region" description="Helical" evidence="1">
    <location>
        <begin position="47"/>
        <end position="70"/>
    </location>
</feature>
<feature type="transmembrane region" description="Helical" evidence="1">
    <location>
        <begin position="194"/>
        <end position="213"/>
    </location>
</feature>
<keyword evidence="4" id="KW-1185">Reference proteome</keyword>
<dbReference type="RefSeq" id="WP_086347322.1">
    <property type="nucleotide sequence ID" value="NZ_CP147247.1"/>
</dbReference>
<keyword evidence="1" id="KW-0812">Transmembrane</keyword>
<evidence type="ECO:0000256" key="1">
    <source>
        <dbReference type="SAM" id="Phobius"/>
    </source>
</evidence>
<keyword evidence="1" id="KW-0472">Membrane</keyword>
<reference evidence="3" key="2">
    <citation type="submission" date="2017-05" db="EMBL/GenBank/DDBJ databases">
        <authorList>
            <consortium name="The Broad Institute Genomics Platform"/>
            <consortium name="The Broad Institute Genomic Center for Infectious Diseases"/>
            <person name="Earl A."/>
            <person name="Manson A."/>
            <person name="Schwartman J."/>
            <person name="Gilmore M."/>
            <person name="Abouelleil A."/>
            <person name="Cao P."/>
            <person name="Chapman S."/>
            <person name="Cusick C."/>
            <person name="Shea T."/>
            <person name="Young S."/>
            <person name="Neafsey D."/>
            <person name="Nusbaum C."/>
            <person name="Birren B."/>
        </authorList>
    </citation>
    <scope>NUCLEOTIDE SEQUENCE</scope>
    <source>
        <strain evidence="3">9E7_DIV0242</strain>
    </source>
</reference>
<feature type="transmembrane region" description="Helical" evidence="1">
    <location>
        <begin position="131"/>
        <end position="154"/>
    </location>
</feature>
<gene>
    <name evidence="3" type="ORF">A5888_000085</name>
    <name evidence="2" type="ORF">A5888_000134</name>
</gene>
<reference evidence="2" key="1">
    <citation type="submission" date="2017-05" db="EMBL/GenBank/DDBJ databases">
        <title>The Genome Sequence of Enterococcus sp. 9E7_DIV0242.</title>
        <authorList>
            <consortium name="The Broad Institute Genomics Platform"/>
            <consortium name="The Broad Institute Genomic Center for Infectious Diseases"/>
            <person name="Earl A."/>
            <person name="Manson A."/>
            <person name="Schwartman J."/>
            <person name="Gilmore M."/>
            <person name="Abouelleil A."/>
            <person name="Cao P."/>
            <person name="Chapman S."/>
            <person name="Cusick C."/>
            <person name="Shea T."/>
            <person name="Young S."/>
            <person name="Neafsey D."/>
            <person name="Nusbaum C."/>
            <person name="Birren B."/>
        </authorList>
    </citation>
    <scope>NUCLEOTIDE SEQUENCE [LARGE SCALE GENOMIC DNA]</scope>
    <source>
        <strain evidence="2">9E7_DIV0242</strain>
    </source>
</reference>
<evidence type="ECO:0000313" key="4">
    <source>
        <dbReference type="Proteomes" id="UP000195141"/>
    </source>
</evidence>
<name>A0A242KCP6_9ENTE</name>
<sequence length="222" mass="25740">MKWLALLNNSKTRTLYFSGVIFSLFYSFVSIYFYLTQGDRNVSGRLNTLILLLSISFIFCDTSRFSAFFLSKRVRLLPLKTGVLYLVNLLLSVVSGLVFILVNWGIASVAHLIMFQRLDVPQFDIPYLKSISFWFVLLSFYILLQFFVLLAQVVWQRWLPQLSKNWLVVIFLMLLIGFLFSQQLIPDSVMKGNFLIYLVILVVIAIGTSWQLIDKYLETEVG</sequence>
<reference evidence="3" key="3">
    <citation type="submission" date="2024-03" db="EMBL/GenBank/DDBJ databases">
        <title>The Genome Sequence of Enterococcus sp. DIV0242b.</title>
        <authorList>
            <consortium name="The Broad Institute Genomics Platform"/>
            <consortium name="The Broad Institute Microbial Omics Core"/>
            <consortium name="The Broad Institute Genomic Center for Infectious Diseases"/>
            <person name="Earl A."/>
            <person name="Manson A."/>
            <person name="Gilmore M."/>
            <person name="Schwartman J."/>
            <person name="Shea T."/>
            <person name="Abouelleil A."/>
            <person name="Cao P."/>
            <person name="Chapman S."/>
            <person name="Cusick C."/>
            <person name="Young S."/>
            <person name="Neafsey D."/>
            <person name="Nusbaum C."/>
            <person name="Birren B."/>
        </authorList>
    </citation>
    <scope>NUCLEOTIDE SEQUENCE</scope>
    <source>
        <strain evidence="3">9E7_DIV0242</strain>
    </source>
</reference>